<evidence type="ECO:0000313" key="4">
    <source>
        <dbReference type="Proteomes" id="UP000694569"/>
    </source>
</evidence>
<dbReference type="Proteomes" id="UP000694569">
    <property type="component" value="Unplaced"/>
</dbReference>
<dbReference type="Ensembl" id="ENSLLET00000025974.1">
    <property type="protein sequence ID" value="ENSLLEP00000025016.1"/>
    <property type="gene ID" value="ENSLLEG00000015913.1"/>
</dbReference>
<dbReference type="SMART" id="SM00324">
    <property type="entry name" value="RhoGAP"/>
    <property type="match status" value="1"/>
</dbReference>
<accession>A0A8C5PMP6</accession>
<dbReference type="InterPro" id="IPR042869">
    <property type="entry name" value="ARHGAP11A/B"/>
</dbReference>
<reference evidence="3" key="1">
    <citation type="submission" date="2025-08" db="UniProtKB">
        <authorList>
            <consortium name="Ensembl"/>
        </authorList>
    </citation>
    <scope>IDENTIFICATION</scope>
</reference>
<sequence>MIIKGIMGTAGPSTIIIQYLKSLGIKIRLLKKSLSLEGQKKSSGERLFGVPLPLLPLCKTEGGVPQLLVNICQFLGDHLGTEGLFRKSGSVIRIKALKAQLEYELQDPLCQIQETLNEKHRVLATTLVTCLLPAIHANTLCYLCTFLQSVAARSEENRMDSGNLAVVLAPNLFSSGVLGEKLTIGTERQLQLQASAMQTLIEHAEHIGQTPAFILEMISFPANPLAEDLVTLTSGGSRRRRRRSMGGLVNEALNKLKSGLASSSATPERAAATDERDHPVRCKVKRKATEDSVPTEQGTAKKRKSVGAGEDEISGTEHGTAAVSPLRETGIEGDMFLEVPPAPGPCLELTAVPPDPVTAESTAQAPRARSKKKDGKRGQRSQSGLILVSPAHLERRDKVRNSLRLFHRPRTAKNQTPEGKNAEESSWNYMKRMVTEALEGPIFNGKDLRATSSSLKANLRVDISSSQSSLQTTAVWKSIETEASSGKKSRALRRSLSMPENMADCTKPKEDGNPFQSMDSSTSAENLIQDGGVIKQPEEIPHTPLGFTGFYLSSPPKVPSLHNSISVCALPLSSQCLSKATGQLAQYRSVRKLMLSMPWAPQMADLEDPEQKDWGKLATNSIRRQGARRFGRSLSHESGIGLAEGIEEQNCPEFPPAQKILKGRSVFVSHKNITLCAAGQRSFDILESDDPSLEEVPVDTGDHPTETIFSHSKDPTCFETLSEENKPYCGIFSAHPFYGAHLELLEDCIDL</sequence>
<name>A0A8C5PMP6_9ANUR</name>
<dbReference type="GeneTree" id="ENSGT00940000155312"/>
<dbReference type="PROSITE" id="PS50238">
    <property type="entry name" value="RHOGAP"/>
    <property type="match status" value="1"/>
</dbReference>
<dbReference type="InterPro" id="IPR000198">
    <property type="entry name" value="RhoGAP_dom"/>
</dbReference>
<feature type="compositionally biased region" description="Basic and acidic residues" evidence="1">
    <location>
        <begin position="271"/>
        <end position="280"/>
    </location>
</feature>
<feature type="domain" description="Rho-GAP" evidence="2">
    <location>
        <begin position="1"/>
        <end position="208"/>
    </location>
</feature>
<dbReference type="Pfam" id="PF00620">
    <property type="entry name" value="RhoGAP"/>
    <property type="match status" value="1"/>
</dbReference>
<dbReference type="AlphaFoldDB" id="A0A8C5PMP6"/>
<dbReference type="SUPFAM" id="SSF48350">
    <property type="entry name" value="GTPase activation domain, GAP"/>
    <property type="match status" value="1"/>
</dbReference>
<reference evidence="3" key="2">
    <citation type="submission" date="2025-09" db="UniProtKB">
        <authorList>
            <consortium name="Ensembl"/>
        </authorList>
    </citation>
    <scope>IDENTIFICATION</scope>
</reference>
<organism evidence="3 4">
    <name type="scientific">Leptobrachium leishanense</name>
    <name type="common">Leishan spiny toad</name>
    <dbReference type="NCBI Taxonomy" id="445787"/>
    <lineage>
        <taxon>Eukaryota</taxon>
        <taxon>Metazoa</taxon>
        <taxon>Chordata</taxon>
        <taxon>Craniata</taxon>
        <taxon>Vertebrata</taxon>
        <taxon>Euteleostomi</taxon>
        <taxon>Amphibia</taxon>
        <taxon>Batrachia</taxon>
        <taxon>Anura</taxon>
        <taxon>Pelobatoidea</taxon>
        <taxon>Megophryidae</taxon>
        <taxon>Leptobrachium</taxon>
    </lineage>
</organism>
<proteinExistence type="predicted"/>
<dbReference type="InterPro" id="IPR008936">
    <property type="entry name" value="Rho_GTPase_activation_prot"/>
</dbReference>
<protein>
    <recommendedName>
        <fullName evidence="2">Rho-GAP domain-containing protein</fullName>
    </recommendedName>
</protein>
<evidence type="ECO:0000256" key="1">
    <source>
        <dbReference type="SAM" id="MobiDB-lite"/>
    </source>
</evidence>
<feature type="region of interest" description="Disordered" evidence="1">
    <location>
        <begin position="501"/>
        <end position="521"/>
    </location>
</feature>
<feature type="region of interest" description="Disordered" evidence="1">
    <location>
        <begin position="348"/>
        <end position="385"/>
    </location>
</feature>
<keyword evidence="4" id="KW-1185">Reference proteome</keyword>
<feature type="region of interest" description="Disordered" evidence="1">
    <location>
        <begin position="259"/>
        <end position="324"/>
    </location>
</feature>
<evidence type="ECO:0000313" key="3">
    <source>
        <dbReference type="Ensembl" id="ENSLLEP00000025016.1"/>
    </source>
</evidence>
<dbReference type="Gene3D" id="1.10.555.10">
    <property type="entry name" value="Rho GTPase activation protein"/>
    <property type="match status" value="2"/>
</dbReference>
<feature type="compositionally biased region" description="Basic residues" evidence="1">
    <location>
        <begin position="368"/>
        <end position="379"/>
    </location>
</feature>
<dbReference type="PANTHER" id="PTHR15670">
    <property type="entry name" value="RHO GTPASE ACTIVATING PROTEIN 11A"/>
    <property type="match status" value="1"/>
</dbReference>
<dbReference type="PANTHER" id="PTHR15670:SF5">
    <property type="entry name" value="RHO GTPASE-ACTIVATING PROTEIN 11A ISOFORM X1"/>
    <property type="match status" value="1"/>
</dbReference>
<dbReference type="GO" id="GO:0005096">
    <property type="term" value="F:GTPase activator activity"/>
    <property type="evidence" value="ECO:0007669"/>
    <property type="project" value="TreeGrafter"/>
</dbReference>
<dbReference type="OrthoDB" id="410651at2759"/>
<evidence type="ECO:0000259" key="2">
    <source>
        <dbReference type="PROSITE" id="PS50238"/>
    </source>
</evidence>
<dbReference type="GO" id="GO:0007165">
    <property type="term" value="P:signal transduction"/>
    <property type="evidence" value="ECO:0007669"/>
    <property type="project" value="InterPro"/>
</dbReference>